<reference evidence="4 5" key="1">
    <citation type="submission" date="2014-04" db="EMBL/GenBank/DDBJ databases">
        <authorList>
            <consortium name="DOE Joint Genome Institute"/>
            <person name="Kuo A."/>
            <person name="Girlanda M."/>
            <person name="Perotto S."/>
            <person name="Kohler A."/>
            <person name="Nagy L.G."/>
            <person name="Floudas D."/>
            <person name="Copeland A."/>
            <person name="Barry K.W."/>
            <person name="Cichocki N."/>
            <person name="Veneault-Fourrey C."/>
            <person name="LaButti K."/>
            <person name="Lindquist E.A."/>
            <person name="Lipzen A."/>
            <person name="Lundell T."/>
            <person name="Morin E."/>
            <person name="Murat C."/>
            <person name="Sun H."/>
            <person name="Tunlid A."/>
            <person name="Henrissat B."/>
            <person name="Grigoriev I.V."/>
            <person name="Hibbett D.S."/>
            <person name="Martin F."/>
            <person name="Nordberg H.P."/>
            <person name="Cantor M.N."/>
            <person name="Hua S.X."/>
        </authorList>
    </citation>
    <scope>NUCLEOTIDE SEQUENCE [LARGE SCALE GENOMIC DNA]</scope>
    <source>
        <strain evidence="4 5">MUT 4182</strain>
    </source>
</reference>
<feature type="non-terminal residue" evidence="4">
    <location>
        <position position="566"/>
    </location>
</feature>
<evidence type="ECO:0000259" key="3">
    <source>
        <dbReference type="SMART" id="SM00799"/>
    </source>
</evidence>
<dbReference type="Proteomes" id="UP000054248">
    <property type="component" value="Unassembled WGS sequence"/>
</dbReference>
<dbReference type="GO" id="GO:0032483">
    <property type="term" value="P:regulation of Rab protein signal transduction"/>
    <property type="evidence" value="ECO:0007669"/>
    <property type="project" value="TreeGrafter"/>
</dbReference>
<dbReference type="HOGENOM" id="CLU_481998_0_0_1"/>
<feature type="region of interest" description="Disordered" evidence="2">
    <location>
        <begin position="492"/>
        <end position="566"/>
    </location>
</feature>
<dbReference type="InterPro" id="IPR001194">
    <property type="entry name" value="cDENN_dom"/>
</dbReference>
<gene>
    <name evidence="4" type="ORF">M407DRAFT_3872</name>
</gene>
<feature type="coiled-coil region" evidence="1">
    <location>
        <begin position="366"/>
        <end position="421"/>
    </location>
</feature>
<proteinExistence type="predicted"/>
<dbReference type="OrthoDB" id="6019893at2759"/>
<accession>A0A0C3QVD3</accession>
<dbReference type="InterPro" id="IPR043153">
    <property type="entry name" value="DENN_C"/>
</dbReference>
<organism evidence="4 5">
    <name type="scientific">Tulasnella calospora MUT 4182</name>
    <dbReference type="NCBI Taxonomy" id="1051891"/>
    <lineage>
        <taxon>Eukaryota</taxon>
        <taxon>Fungi</taxon>
        <taxon>Dikarya</taxon>
        <taxon>Basidiomycota</taxon>
        <taxon>Agaricomycotina</taxon>
        <taxon>Agaricomycetes</taxon>
        <taxon>Cantharellales</taxon>
        <taxon>Tulasnellaceae</taxon>
        <taxon>Tulasnella</taxon>
    </lineage>
</organism>
<feature type="domain" description="cDENN" evidence="3">
    <location>
        <begin position="39"/>
        <end position="228"/>
    </location>
</feature>
<evidence type="ECO:0000313" key="4">
    <source>
        <dbReference type="EMBL" id="KIO33536.1"/>
    </source>
</evidence>
<dbReference type="SMART" id="SM00799">
    <property type="entry name" value="DENN"/>
    <property type="match status" value="1"/>
</dbReference>
<reference evidence="5" key="2">
    <citation type="submission" date="2015-01" db="EMBL/GenBank/DDBJ databases">
        <title>Evolutionary Origins and Diversification of the Mycorrhizal Mutualists.</title>
        <authorList>
            <consortium name="DOE Joint Genome Institute"/>
            <consortium name="Mycorrhizal Genomics Consortium"/>
            <person name="Kohler A."/>
            <person name="Kuo A."/>
            <person name="Nagy L.G."/>
            <person name="Floudas D."/>
            <person name="Copeland A."/>
            <person name="Barry K.W."/>
            <person name="Cichocki N."/>
            <person name="Veneault-Fourrey C."/>
            <person name="LaButti K."/>
            <person name="Lindquist E.A."/>
            <person name="Lipzen A."/>
            <person name="Lundell T."/>
            <person name="Morin E."/>
            <person name="Murat C."/>
            <person name="Riley R."/>
            <person name="Ohm R."/>
            <person name="Sun H."/>
            <person name="Tunlid A."/>
            <person name="Henrissat B."/>
            <person name="Grigoriev I.V."/>
            <person name="Hibbett D.S."/>
            <person name="Martin F."/>
        </authorList>
    </citation>
    <scope>NUCLEOTIDE SEQUENCE [LARGE SCALE GENOMIC DNA]</scope>
    <source>
        <strain evidence="5">MUT 4182</strain>
    </source>
</reference>
<evidence type="ECO:0000313" key="5">
    <source>
        <dbReference type="Proteomes" id="UP000054248"/>
    </source>
</evidence>
<protein>
    <recommendedName>
        <fullName evidence="3">cDENN domain-containing protein</fullName>
    </recommendedName>
</protein>
<dbReference type="InterPro" id="IPR051696">
    <property type="entry name" value="DENN_Domain_GEFs"/>
</dbReference>
<feature type="coiled-coil region" evidence="1">
    <location>
        <begin position="450"/>
        <end position="484"/>
    </location>
</feature>
<dbReference type="PANTHER" id="PTHR12296:SF31">
    <property type="entry name" value="DENN (AEX-3) DOMAIN PROTEIN (AFU_ORTHOLOGUE AFUA_6G11200)"/>
    <property type="match status" value="1"/>
</dbReference>
<dbReference type="Pfam" id="PF02141">
    <property type="entry name" value="DENN"/>
    <property type="match status" value="1"/>
</dbReference>
<evidence type="ECO:0000256" key="2">
    <source>
        <dbReference type="SAM" id="MobiDB-lite"/>
    </source>
</evidence>
<feature type="compositionally biased region" description="Acidic residues" evidence="2">
    <location>
        <begin position="545"/>
        <end position="566"/>
    </location>
</feature>
<keyword evidence="5" id="KW-1185">Reference proteome</keyword>
<dbReference type="AlphaFoldDB" id="A0A0C3QVD3"/>
<dbReference type="Gene3D" id="3.40.50.11500">
    <property type="match status" value="1"/>
</dbReference>
<name>A0A0C3QVD3_9AGAM</name>
<feature type="compositionally biased region" description="Polar residues" evidence="2">
    <location>
        <begin position="498"/>
        <end position="511"/>
    </location>
</feature>
<dbReference type="GO" id="GO:0031410">
    <property type="term" value="C:cytoplasmic vesicle"/>
    <property type="evidence" value="ECO:0007669"/>
    <property type="project" value="TreeGrafter"/>
</dbReference>
<keyword evidence="1" id="KW-0175">Coiled coil</keyword>
<evidence type="ECO:0000256" key="1">
    <source>
        <dbReference type="SAM" id="Coils"/>
    </source>
</evidence>
<dbReference type="EMBL" id="KN822947">
    <property type="protein sequence ID" value="KIO33536.1"/>
    <property type="molecule type" value="Genomic_DNA"/>
</dbReference>
<sequence length="566" mass="63522">MDESETDAGAMTESEADFSGNADGAGASTLFLPQNTVFWLPYALTLVSRHPIYDLMRDYLTLSWARFSKDVQSHTLQIAKILEAPSPRAGDIVRLDAGASGEHLEVVCRFPGGLDFGRGLVDVNFTMWPIFRCLNLDNILTLCEIALAPTGRVLFISRHPAMLGIAVSTLKYLVELRGWNGIAHHNVHARDAKIYLEDPGPWIIAMSTESRYCVRPSPEVCICDLDINYVNCPSPPPGAISVKLQREKFRKVLMGAFDQYFHPDHGVPSEFKEAFPAGRFRPLCKITSKRGSSVVAESIKAPEWWHQTRVVTAFDTVLKDRAKKPSFIKRISTLGLMGKRPAQLSPAERMIQASIRKRATAFVDARDDLETKIGRLSRRLNFLMTESELWRQKFVAFEGYAEKLSAEAGELRAKINKEQRESKRLSGLVGLAAHEKHMLQQRLVDTESKHKHAVVELERMKVEMEEMEEEREKMVADVEAQIERALASMTLSDHYESDSQSSNFSMRSTGRTGAMRSRPGSANSHRQRGLRSFATSSTLAVNAMADEDMERIGEGQDDTMVIEEED</sequence>
<dbReference type="PANTHER" id="PTHR12296">
    <property type="entry name" value="DENN DOMAIN-CONTAINING PROTEIN 4"/>
    <property type="match status" value="1"/>
</dbReference>